<dbReference type="Proteomes" id="UP001175271">
    <property type="component" value="Unassembled WGS sequence"/>
</dbReference>
<dbReference type="InterPro" id="IPR029034">
    <property type="entry name" value="Cystine-knot_cytokine"/>
</dbReference>
<keyword evidence="6" id="KW-1015">Disulfide bond</keyword>
<dbReference type="Gene3D" id="2.10.90.10">
    <property type="entry name" value="Cystine-knot cytokines"/>
    <property type="match status" value="1"/>
</dbReference>
<dbReference type="InterPro" id="IPR001839">
    <property type="entry name" value="TGF-b_C"/>
</dbReference>
<feature type="domain" description="TGF-beta family profile" evidence="10">
    <location>
        <begin position="285"/>
        <end position="414"/>
    </location>
</feature>
<evidence type="ECO:0000256" key="8">
    <source>
        <dbReference type="RuleBase" id="RU000354"/>
    </source>
</evidence>
<dbReference type="PANTHER" id="PTHR11848:SF310">
    <property type="entry name" value="PROTEIN 60A-RELATED"/>
    <property type="match status" value="1"/>
</dbReference>
<dbReference type="SMART" id="SM00204">
    <property type="entry name" value="TGFB"/>
    <property type="match status" value="1"/>
</dbReference>
<evidence type="ECO:0000256" key="5">
    <source>
        <dbReference type="ARBA" id="ARBA00023030"/>
    </source>
</evidence>
<dbReference type="GO" id="GO:0005615">
    <property type="term" value="C:extracellular space"/>
    <property type="evidence" value="ECO:0007669"/>
    <property type="project" value="TreeGrafter"/>
</dbReference>
<dbReference type="GO" id="GO:0005125">
    <property type="term" value="F:cytokine activity"/>
    <property type="evidence" value="ECO:0007669"/>
    <property type="project" value="TreeGrafter"/>
</dbReference>
<dbReference type="PANTHER" id="PTHR11848">
    <property type="entry name" value="TGF-BETA FAMILY"/>
    <property type="match status" value="1"/>
</dbReference>
<dbReference type="EMBL" id="JAUCMV010000003">
    <property type="protein sequence ID" value="KAK0408758.1"/>
    <property type="molecule type" value="Genomic_DNA"/>
</dbReference>
<keyword evidence="9" id="KW-0472">Membrane</keyword>
<dbReference type="Pfam" id="PF00019">
    <property type="entry name" value="TGF_beta"/>
    <property type="match status" value="1"/>
</dbReference>
<proteinExistence type="inferred from homology"/>
<organism evidence="11 12">
    <name type="scientific">Steinernema hermaphroditum</name>
    <dbReference type="NCBI Taxonomy" id="289476"/>
    <lineage>
        <taxon>Eukaryota</taxon>
        <taxon>Metazoa</taxon>
        <taxon>Ecdysozoa</taxon>
        <taxon>Nematoda</taxon>
        <taxon>Chromadorea</taxon>
        <taxon>Rhabditida</taxon>
        <taxon>Tylenchina</taxon>
        <taxon>Panagrolaimomorpha</taxon>
        <taxon>Strongyloidoidea</taxon>
        <taxon>Steinernematidae</taxon>
        <taxon>Steinernema</taxon>
    </lineage>
</organism>
<dbReference type="SUPFAM" id="SSF57501">
    <property type="entry name" value="Cystine-knot cytokines"/>
    <property type="match status" value="1"/>
</dbReference>
<keyword evidence="9" id="KW-1133">Transmembrane helix</keyword>
<name>A0AA39HMT4_9BILA</name>
<keyword evidence="3" id="KW-0964">Secreted</keyword>
<comment type="similarity">
    <text evidence="2 8">Belongs to the TGF-beta family.</text>
</comment>
<sequence length="414" mass="47183">MKPTTTCRSCSYCQPCTSASTCRLAQPEAARSDETDVVVRYTPRRADKQKPAPTIGAPKADQLIGARKSRRSVCNLLNSLFLILALACLPSLAMAKEENRFTPEEVSLLQSAFRKRLTLTPPPSTQSNSPPKIPFYMWDLYRDTLADEVRHYYPVRITTDHRGYLLTYNLTVAHSNRSQERVVYAELKLKLNPVRAKGARVTAQAIHEKIREIRWTIDAFNLEAKNSTQWIDLDVRELFSRNLSDDHIIEIFVEADPLSVVADPSKSAALVVFIESDAPGAAASRKKRSARHAFRHNKQHRKHDDRNLCAKEKLTVTFKELNWNSWIVAPASYEAYQCRGECRFPLQSQMNSTNHAITQSLVHSIDPKFAPLHGHKRERISQNSHLLACDVTGLDARRTHPEIRFPVFVLRIYR</sequence>
<comment type="subcellular location">
    <subcellularLocation>
        <location evidence="1">Secreted</location>
    </subcellularLocation>
</comment>
<protein>
    <recommendedName>
        <fullName evidence="10">TGF-beta family profile domain-containing protein</fullName>
    </recommendedName>
</protein>
<evidence type="ECO:0000313" key="11">
    <source>
        <dbReference type="EMBL" id="KAK0408758.1"/>
    </source>
</evidence>
<dbReference type="PROSITE" id="PS51362">
    <property type="entry name" value="TGF_BETA_2"/>
    <property type="match status" value="1"/>
</dbReference>
<evidence type="ECO:0000256" key="7">
    <source>
        <dbReference type="ARBA" id="ARBA00023180"/>
    </source>
</evidence>
<keyword evidence="12" id="KW-1185">Reference proteome</keyword>
<dbReference type="InterPro" id="IPR015615">
    <property type="entry name" value="TGF-beta-rel"/>
</dbReference>
<evidence type="ECO:0000256" key="4">
    <source>
        <dbReference type="ARBA" id="ARBA00022729"/>
    </source>
</evidence>
<evidence type="ECO:0000313" key="12">
    <source>
        <dbReference type="Proteomes" id="UP001175271"/>
    </source>
</evidence>
<comment type="caution">
    <text evidence="11">The sequence shown here is derived from an EMBL/GenBank/DDBJ whole genome shotgun (WGS) entry which is preliminary data.</text>
</comment>
<dbReference type="AlphaFoldDB" id="A0AA39HMT4"/>
<keyword evidence="7" id="KW-0325">Glycoprotein</keyword>
<evidence type="ECO:0000259" key="10">
    <source>
        <dbReference type="PROSITE" id="PS51362"/>
    </source>
</evidence>
<gene>
    <name evidence="11" type="ORF">QR680_004138</name>
</gene>
<evidence type="ECO:0000256" key="3">
    <source>
        <dbReference type="ARBA" id="ARBA00022525"/>
    </source>
</evidence>
<evidence type="ECO:0000256" key="9">
    <source>
        <dbReference type="SAM" id="Phobius"/>
    </source>
</evidence>
<dbReference type="GO" id="GO:0008083">
    <property type="term" value="F:growth factor activity"/>
    <property type="evidence" value="ECO:0007669"/>
    <property type="project" value="UniProtKB-KW"/>
</dbReference>
<feature type="transmembrane region" description="Helical" evidence="9">
    <location>
        <begin position="76"/>
        <end position="95"/>
    </location>
</feature>
<evidence type="ECO:0000256" key="1">
    <source>
        <dbReference type="ARBA" id="ARBA00004613"/>
    </source>
</evidence>
<accession>A0AA39HMT4</accession>
<keyword evidence="5 8" id="KW-0339">Growth factor</keyword>
<dbReference type="InterPro" id="IPR017948">
    <property type="entry name" value="TGFb_CS"/>
</dbReference>
<evidence type="ECO:0000256" key="2">
    <source>
        <dbReference type="ARBA" id="ARBA00006656"/>
    </source>
</evidence>
<reference evidence="11" key="1">
    <citation type="submission" date="2023-06" db="EMBL/GenBank/DDBJ databases">
        <title>Genomic analysis of the entomopathogenic nematode Steinernema hermaphroditum.</title>
        <authorList>
            <person name="Schwarz E.M."/>
            <person name="Heppert J.K."/>
            <person name="Baniya A."/>
            <person name="Schwartz H.T."/>
            <person name="Tan C.-H."/>
            <person name="Antoshechkin I."/>
            <person name="Sternberg P.W."/>
            <person name="Goodrich-Blair H."/>
            <person name="Dillman A.R."/>
        </authorList>
    </citation>
    <scope>NUCLEOTIDE SEQUENCE</scope>
    <source>
        <strain evidence="11">PS9179</strain>
        <tissue evidence="11">Whole animal</tissue>
    </source>
</reference>
<dbReference type="PROSITE" id="PS00250">
    <property type="entry name" value="TGF_BETA_1"/>
    <property type="match status" value="1"/>
</dbReference>
<keyword evidence="4" id="KW-0732">Signal</keyword>
<keyword evidence="9" id="KW-0812">Transmembrane</keyword>
<evidence type="ECO:0000256" key="6">
    <source>
        <dbReference type="ARBA" id="ARBA00023157"/>
    </source>
</evidence>